<sequence>MRLWPTIRAPGGFSELQSSAGRGPAPMLSHTDARAIRDLGRDKKNVGCTEHFSCCVHRHEEASRGQDGFSSFREMVVDILGRAGRSSGKRQVAAATHSWTHQLRESKRGGQSDIGHIVLQSRFLSGGQGFFEFPACYAQQKYSYSYCVRMRGTRRGTRVEQWRSSAFSSALDRSCLRDSYITSDEAVMCVGADQWLALGGALRQPRRLDAWRPCRCRDSLSCSMQMRFSAVPHNRILGLGGCLGF</sequence>
<keyword evidence="2" id="KW-1185">Reference proteome</keyword>
<gene>
    <name evidence="1" type="ORF">B0T16DRAFT_96462</name>
</gene>
<evidence type="ECO:0000313" key="1">
    <source>
        <dbReference type="EMBL" id="KAK0652173.1"/>
    </source>
</evidence>
<dbReference type="EMBL" id="JAULSV010000002">
    <property type="protein sequence ID" value="KAK0652173.1"/>
    <property type="molecule type" value="Genomic_DNA"/>
</dbReference>
<evidence type="ECO:0000313" key="2">
    <source>
        <dbReference type="Proteomes" id="UP001174936"/>
    </source>
</evidence>
<dbReference type="Proteomes" id="UP001174936">
    <property type="component" value="Unassembled WGS sequence"/>
</dbReference>
<protein>
    <submittedName>
        <fullName evidence="1">Uncharacterized protein</fullName>
    </submittedName>
</protein>
<proteinExistence type="predicted"/>
<comment type="caution">
    <text evidence="1">The sequence shown here is derived from an EMBL/GenBank/DDBJ whole genome shotgun (WGS) entry which is preliminary data.</text>
</comment>
<dbReference type="AlphaFoldDB" id="A0AA39YGM4"/>
<name>A0AA39YGM4_9PEZI</name>
<accession>A0AA39YGM4</accession>
<reference evidence="1" key="1">
    <citation type="submission" date="2023-06" db="EMBL/GenBank/DDBJ databases">
        <title>Genome-scale phylogeny and comparative genomics of the fungal order Sordariales.</title>
        <authorList>
            <consortium name="Lawrence Berkeley National Laboratory"/>
            <person name="Hensen N."/>
            <person name="Bonometti L."/>
            <person name="Westerberg I."/>
            <person name="Brannstrom I.O."/>
            <person name="Guillou S."/>
            <person name="Cros-Aarteil S."/>
            <person name="Calhoun S."/>
            <person name="Haridas S."/>
            <person name="Kuo A."/>
            <person name="Mondo S."/>
            <person name="Pangilinan J."/>
            <person name="Riley R."/>
            <person name="Labutti K."/>
            <person name="Andreopoulos B."/>
            <person name="Lipzen A."/>
            <person name="Chen C."/>
            <person name="Yanf M."/>
            <person name="Daum C."/>
            <person name="Ng V."/>
            <person name="Clum A."/>
            <person name="Steindorff A."/>
            <person name="Ohm R."/>
            <person name="Martin F."/>
            <person name="Silar P."/>
            <person name="Natvig D."/>
            <person name="Lalanne C."/>
            <person name="Gautier V."/>
            <person name="Ament-Velasquez S.L."/>
            <person name="Kruys A."/>
            <person name="Hutchinson M.I."/>
            <person name="Powell A.J."/>
            <person name="Barry K."/>
            <person name="Miller A.N."/>
            <person name="Grigoriev I.V."/>
            <person name="Debuchy R."/>
            <person name="Gladieux P."/>
            <person name="Thoren M.H."/>
            <person name="Johannesson H."/>
        </authorList>
    </citation>
    <scope>NUCLEOTIDE SEQUENCE</scope>
    <source>
        <strain evidence="1">SMH2532-1</strain>
    </source>
</reference>
<organism evidence="1 2">
    <name type="scientific">Cercophora newfieldiana</name>
    <dbReference type="NCBI Taxonomy" id="92897"/>
    <lineage>
        <taxon>Eukaryota</taxon>
        <taxon>Fungi</taxon>
        <taxon>Dikarya</taxon>
        <taxon>Ascomycota</taxon>
        <taxon>Pezizomycotina</taxon>
        <taxon>Sordariomycetes</taxon>
        <taxon>Sordariomycetidae</taxon>
        <taxon>Sordariales</taxon>
        <taxon>Lasiosphaeriaceae</taxon>
        <taxon>Cercophora</taxon>
    </lineage>
</organism>